<reference evidence="10 11" key="1">
    <citation type="submission" date="2018-07" db="EMBL/GenBank/DDBJ databases">
        <title>Genomic Encyclopedia of Type Strains, Phase IV (KMG-IV): sequencing the most valuable type-strain genomes for metagenomic binning, comparative biology and taxonomic classification.</title>
        <authorList>
            <person name="Goeker M."/>
        </authorList>
    </citation>
    <scope>NUCLEOTIDE SEQUENCE [LARGE SCALE GENOMIC DNA]</scope>
    <source>
        <strain evidence="10 11">DSM 16500</strain>
    </source>
</reference>
<evidence type="ECO:0000313" key="11">
    <source>
        <dbReference type="Proteomes" id="UP000254720"/>
    </source>
</evidence>
<feature type="domain" description="Glycosyltransferase RgtA/B/C/D-like" evidence="9">
    <location>
        <begin position="70"/>
        <end position="231"/>
    </location>
</feature>
<evidence type="ECO:0000256" key="3">
    <source>
        <dbReference type="ARBA" id="ARBA00022676"/>
    </source>
</evidence>
<feature type="transmembrane region" description="Helical" evidence="8">
    <location>
        <begin position="358"/>
        <end position="382"/>
    </location>
</feature>
<evidence type="ECO:0000256" key="4">
    <source>
        <dbReference type="ARBA" id="ARBA00022679"/>
    </source>
</evidence>
<dbReference type="GO" id="GO:0009103">
    <property type="term" value="P:lipopolysaccharide biosynthetic process"/>
    <property type="evidence" value="ECO:0007669"/>
    <property type="project" value="UniProtKB-ARBA"/>
</dbReference>
<keyword evidence="11" id="KW-1185">Reference proteome</keyword>
<name>A0A370GEZ8_9COXI</name>
<evidence type="ECO:0000313" key="10">
    <source>
        <dbReference type="EMBL" id="RDI40984.1"/>
    </source>
</evidence>
<accession>A0A370GEZ8</accession>
<keyword evidence="6 8" id="KW-1133">Transmembrane helix</keyword>
<dbReference type="GO" id="GO:0005886">
    <property type="term" value="C:plasma membrane"/>
    <property type="evidence" value="ECO:0007669"/>
    <property type="project" value="UniProtKB-SubCell"/>
</dbReference>
<dbReference type="GO" id="GO:0016763">
    <property type="term" value="F:pentosyltransferase activity"/>
    <property type="evidence" value="ECO:0007669"/>
    <property type="project" value="TreeGrafter"/>
</dbReference>
<feature type="transmembrane region" description="Helical" evidence="8">
    <location>
        <begin position="328"/>
        <end position="346"/>
    </location>
</feature>
<gene>
    <name evidence="10" type="ORF">C8D86_12228</name>
</gene>
<organism evidence="10 11">
    <name type="scientific">Aquicella lusitana</name>
    <dbReference type="NCBI Taxonomy" id="254246"/>
    <lineage>
        <taxon>Bacteria</taxon>
        <taxon>Pseudomonadati</taxon>
        <taxon>Pseudomonadota</taxon>
        <taxon>Gammaproteobacteria</taxon>
        <taxon>Legionellales</taxon>
        <taxon>Coxiellaceae</taxon>
        <taxon>Aquicella</taxon>
    </lineage>
</organism>
<dbReference type="InterPro" id="IPR038731">
    <property type="entry name" value="RgtA/B/C-like"/>
</dbReference>
<feature type="transmembrane region" description="Helical" evidence="8">
    <location>
        <begin position="192"/>
        <end position="211"/>
    </location>
</feature>
<feature type="transmembrane region" description="Helical" evidence="8">
    <location>
        <begin position="307"/>
        <end position="322"/>
    </location>
</feature>
<evidence type="ECO:0000256" key="8">
    <source>
        <dbReference type="SAM" id="Phobius"/>
    </source>
</evidence>
<evidence type="ECO:0000256" key="5">
    <source>
        <dbReference type="ARBA" id="ARBA00022692"/>
    </source>
</evidence>
<dbReference type="RefSeq" id="WP_147277503.1">
    <property type="nucleotide sequence ID" value="NZ_LR699114.1"/>
</dbReference>
<feature type="transmembrane region" description="Helical" evidence="8">
    <location>
        <begin position="394"/>
        <end position="412"/>
    </location>
</feature>
<feature type="transmembrane region" description="Helical" evidence="8">
    <location>
        <begin position="122"/>
        <end position="141"/>
    </location>
</feature>
<feature type="transmembrane region" description="Helical" evidence="8">
    <location>
        <begin position="12"/>
        <end position="31"/>
    </location>
</feature>
<keyword evidence="3" id="KW-0328">Glycosyltransferase</keyword>
<feature type="transmembrane region" description="Helical" evidence="8">
    <location>
        <begin position="170"/>
        <end position="186"/>
    </location>
</feature>
<dbReference type="InterPro" id="IPR050297">
    <property type="entry name" value="LipidA_mod_glycosyltrf_83"/>
</dbReference>
<dbReference type="AlphaFoldDB" id="A0A370GEZ8"/>
<evidence type="ECO:0000256" key="2">
    <source>
        <dbReference type="ARBA" id="ARBA00022475"/>
    </source>
</evidence>
<dbReference type="EMBL" id="QQAX01000022">
    <property type="protein sequence ID" value="RDI40984.1"/>
    <property type="molecule type" value="Genomic_DNA"/>
</dbReference>
<dbReference type="Pfam" id="PF13231">
    <property type="entry name" value="PMT_2"/>
    <property type="match status" value="1"/>
</dbReference>
<evidence type="ECO:0000256" key="1">
    <source>
        <dbReference type="ARBA" id="ARBA00004651"/>
    </source>
</evidence>
<dbReference type="PANTHER" id="PTHR33908">
    <property type="entry name" value="MANNOSYLTRANSFERASE YKCB-RELATED"/>
    <property type="match status" value="1"/>
</dbReference>
<feature type="transmembrane region" description="Helical" evidence="8">
    <location>
        <begin position="147"/>
        <end position="163"/>
    </location>
</feature>
<feature type="transmembrane region" description="Helical" evidence="8">
    <location>
        <begin position="267"/>
        <end position="286"/>
    </location>
</feature>
<proteinExistence type="predicted"/>
<keyword evidence="5 8" id="KW-0812">Transmembrane</keyword>
<feature type="transmembrane region" description="Helical" evidence="8">
    <location>
        <begin position="91"/>
        <end position="110"/>
    </location>
</feature>
<sequence length="575" mass="66379">MLPITRSFMRRDWLMDIIGLAAFFALFYLLWLNSYPLFTPDEGRYSEVAREMVATGDYITPRVNGVAFLDKPILYYWLQAAAIHLFGVKEWALRFFPVLAGILGCLMTYICGRQLFDRRTGLISALVLGTSPLYFGLAHYANLDLEVAVFVSCTLLCFITAVQREGVIRSNFLFAAYFFSALAVLTKGLIGIAFPSMIAGAWILLLGRWTLLKKIRLPAGLMIFLVMVLPWYSLVQKANPEFLHYFFVNQQITRFLSAGEFNNKTPFWFYLPIVLIGFFPWTIFLAQALYNQCRKAWQAPQQHGTELFLLLWVVIIFLFFSIPRSKIIGYILPVFPALALLVGNYLSMVWENTQRKSILRATSMFIILSGLLAALLVGLPYVDWTDLPVAVSPYFMIMAAILIASAGILYFLRKKGRFFALFITCIACNIGVLLTLTSSAAHLNQNSAKPLVSHLNAIIRPQDEVVTYYKFYQDVPLYLGRRVTIVADWHSPEIPYRDNWLRELWYGMAFQKTDDWLIDDTTFWQRYRSDRRMFVFLNENYFSQFKSQAKRYFILERYNDIILLSNKPEVLSKNP</sequence>
<evidence type="ECO:0000256" key="7">
    <source>
        <dbReference type="ARBA" id="ARBA00023136"/>
    </source>
</evidence>
<evidence type="ECO:0000256" key="6">
    <source>
        <dbReference type="ARBA" id="ARBA00022989"/>
    </source>
</evidence>
<dbReference type="OrthoDB" id="9775035at2"/>
<dbReference type="GO" id="GO:0010041">
    <property type="term" value="P:response to iron(III) ion"/>
    <property type="evidence" value="ECO:0007669"/>
    <property type="project" value="TreeGrafter"/>
</dbReference>
<feature type="transmembrane region" description="Helical" evidence="8">
    <location>
        <begin position="419"/>
        <end position="441"/>
    </location>
</feature>
<dbReference type="Proteomes" id="UP000254720">
    <property type="component" value="Unassembled WGS sequence"/>
</dbReference>
<protein>
    <submittedName>
        <fullName evidence="10">4-amino-4-deoxy-L-arabinose transferase-like glycosyltransferase</fullName>
    </submittedName>
</protein>
<keyword evidence="7 8" id="KW-0472">Membrane</keyword>
<keyword evidence="2" id="KW-1003">Cell membrane</keyword>
<dbReference type="PANTHER" id="PTHR33908:SF3">
    <property type="entry name" value="UNDECAPRENYL PHOSPHATE-ALPHA-4-AMINO-4-DEOXY-L-ARABINOSE ARABINOSYL TRANSFERASE"/>
    <property type="match status" value="1"/>
</dbReference>
<comment type="subcellular location">
    <subcellularLocation>
        <location evidence="1">Cell membrane</location>
        <topology evidence="1">Multi-pass membrane protein</topology>
    </subcellularLocation>
</comment>
<keyword evidence="4 10" id="KW-0808">Transferase</keyword>
<evidence type="ECO:0000259" key="9">
    <source>
        <dbReference type="Pfam" id="PF13231"/>
    </source>
</evidence>
<feature type="transmembrane region" description="Helical" evidence="8">
    <location>
        <begin position="218"/>
        <end position="235"/>
    </location>
</feature>
<comment type="caution">
    <text evidence="10">The sequence shown here is derived from an EMBL/GenBank/DDBJ whole genome shotgun (WGS) entry which is preliminary data.</text>
</comment>